<accession>A0ACA9QBF6</accession>
<organism evidence="1 2">
    <name type="scientific">Acaulospora colombiana</name>
    <dbReference type="NCBI Taxonomy" id="27376"/>
    <lineage>
        <taxon>Eukaryota</taxon>
        <taxon>Fungi</taxon>
        <taxon>Fungi incertae sedis</taxon>
        <taxon>Mucoromycota</taxon>
        <taxon>Glomeromycotina</taxon>
        <taxon>Glomeromycetes</taxon>
        <taxon>Diversisporales</taxon>
        <taxon>Acaulosporaceae</taxon>
        <taxon>Acaulospora</taxon>
    </lineage>
</organism>
<proteinExistence type="predicted"/>
<dbReference type="EMBL" id="CAJVPT010049640">
    <property type="protein sequence ID" value="CAG8744409.1"/>
    <property type="molecule type" value="Genomic_DNA"/>
</dbReference>
<feature type="non-terminal residue" evidence="1">
    <location>
        <position position="173"/>
    </location>
</feature>
<comment type="caution">
    <text evidence="1">The sequence shown here is derived from an EMBL/GenBank/DDBJ whole genome shotgun (WGS) entry which is preliminary data.</text>
</comment>
<evidence type="ECO:0000313" key="1">
    <source>
        <dbReference type="EMBL" id="CAG8744409.1"/>
    </source>
</evidence>
<gene>
    <name evidence="1" type="ORF">ACOLOM_LOCUS12353</name>
</gene>
<reference evidence="1" key="1">
    <citation type="submission" date="2021-06" db="EMBL/GenBank/DDBJ databases">
        <authorList>
            <person name="Kallberg Y."/>
            <person name="Tangrot J."/>
            <person name="Rosling A."/>
        </authorList>
    </citation>
    <scope>NUCLEOTIDE SEQUENCE</scope>
    <source>
        <strain evidence="1">CL356</strain>
    </source>
</reference>
<sequence>CRSLARHFTSFSAVAQLRAVSVLLRVGVSFPSVTVKHPPEATSFWENFELERQLAIKEDIFDKKSQIDALNVLDASRSQKSNEHISKVNSRAESADTSSGQKRKKRNLSLSKKNKQSVDSAVSKKAKTISGDVEDDDPFINNNRTEGSTHSKATPSSLGSQSLEMPIGATEMT</sequence>
<name>A0ACA9QBF6_9GLOM</name>
<evidence type="ECO:0000313" key="2">
    <source>
        <dbReference type="Proteomes" id="UP000789525"/>
    </source>
</evidence>
<feature type="non-terminal residue" evidence="1">
    <location>
        <position position="1"/>
    </location>
</feature>
<dbReference type="Proteomes" id="UP000789525">
    <property type="component" value="Unassembled WGS sequence"/>
</dbReference>
<protein>
    <submittedName>
        <fullName evidence="1">6248_t:CDS:1</fullName>
    </submittedName>
</protein>
<keyword evidence="2" id="KW-1185">Reference proteome</keyword>